<dbReference type="InterPro" id="IPR001173">
    <property type="entry name" value="Glyco_trans_2-like"/>
</dbReference>
<dbReference type="Gene3D" id="3.40.50.720">
    <property type="entry name" value="NAD(P)-binding Rossmann-like Domain"/>
    <property type="match status" value="1"/>
</dbReference>
<reference evidence="3" key="1">
    <citation type="journal article" date="2021" name="PeerJ">
        <title>Extensive microbial diversity within the chicken gut microbiome revealed by metagenomics and culture.</title>
        <authorList>
            <person name="Gilroy R."/>
            <person name="Ravi A."/>
            <person name="Getino M."/>
            <person name="Pursley I."/>
            <person name="Horton D.L."/>
            <person name="Alikhan N.F."/>
            <person name="Baker D."/>
            <person name="Gharbi K."/>
            <person name="Hall N."/>
            <person name="Watson M."/>
            <person name="Adriaenssens E.M."/>
            <person name="Foster-Nyarko E."/>
            <person name="Jarju S."/>
            <person name="Secka A."/>
            <person name="Antonio M."/>
            <person name="Oren A."/>
            <person name="Chaudhuri R.R."/>
            <person name="La Ragione R."/>
            <person name="Hildebrand F."/>
            <person name="Pallen M.J."/>
        </authorList>
    </citation>
    <scope>NUCLEOTIDE SEQUENCE</scope>
    <source>
        <strain evidence="3">Gambia16-930</strain>
    </source>
</reference>
<dbReference type="InterPro" id="IPR029044">
    <property type="entry name" value="Nucleotide-diphossugar_trans"/>
</dbReference>
<evidence type="ECO:0000259" key="2">
    <source>
        <dbReference type="Pfam" id="PF00535"/>
    </source>
</evidence>
<organism evidence="3 4">
    <name type="scientific">Candidatus Onthomorpha intestinigallinarum</name>
    <dbReference type="NCBI Taxonomy" id="2840880"/>
    <lineage>
        <taxon>Bacteria</taxon>
        <taxon>Pseudomonadati</taxon>
        <taxon>Bacteroidota</taxon>
        <taxon>Bacteroidia</taxon>
        <taxon>Bacteroidales</taxon>
        <taxon>Candidatus Onthomorpha</taxon>
    </lineage>
</organism>
<feature type="transmembrane region" description="Helical" evidence="1">
    <location>
        <begin position="354"/>
        <end position="372"/>
    </location>
</feature>
<gene>
    <name evidence="3" type="ORF">IAC47_07810</name>
</gene>
<keyword evidence="1" id="KW-0472">Membrane</keyword>
<dbReference type="Pfam" id="PF00535">
    <property type="entry name" value="Glycos_transf_2"/>
    <property type="match status" value="1"/>
</dbReference>
<sequence>MKLSVIIVNYNVKYFLEHCLYSVRKAMRDMEAEVFVVDNNSVDGSVQMLKSKFPDVTLIENKENAGFAKANNQAIRMSKGEYVLLLNPDTVVEEDTFSKCVDFMDSHPDCGGLGIKMIDGQGNILKESKRGFPTPWASFCKMSGLTSLFPHSKRYAQYYMGHLSYDKTAEVDILAGAYMMLRRECLDKVGLLDEDYFMYGEDIDLSYRITKGGYRNYYYPEARIIHYKGESTKKASLNYVYTFYNAMAIFAGKHLGPKQNRLYSLIIRMAIWLRASLGFLSRIFKAFALPLLDFVLIYVAFYFLERAWALSYWGRADYYPDDYMLVAVPCYILILLLSVYVAGGYTRTLRVHKILSGFFSGMILLLVFYSLMPAELRYSRALVVMGSVMSFAVVMLVRIVIGFVRSGSFSLGEERSLRYAIIADEQEAERVAGLIRQTELRPAFIGLVSVGPKPEKESFVGEVSQIEEIIRIYAIDEVIFCAKSLTQTRINNLMTLLSRYNVRFTIAPPTADFVIGSNTINSPSDLYVINVNSVSSEDNRRKKRLFDLGLCLFLSLFYFFVFWFQHRPLGLLKNIVLVLLNRKTWVGYCNEGQVGSLASLKPSVLNPGDALPAEHLEQATLHKLNLLYARNYSLANDYNIIIKGFRHLGR</sequence>
<protein>
    <submittedName>
        <fullName evidence="3">Glycosyltransferase</fullName>
        <ecNumber evidence="3">2.4.-.-</ecNumber>
    </submittedName>
</protein>
<dbReference type="PANTHER" id="PTHR43179">
    <property type="entry name" value="RHAMNOSYLTRANSFERASE WBBL"/>
    <property type="match status" value="1"/>
</dbReference>
<keyword evidence="3" id="KW-0328">Glycosyltransferase</keyword>
<evidence type="ECO:0000313" key="3">
    <source>
        <dbReference type="EMBL" id="HIW88153.1"/>
    </source>
</evidence>
<feature type="transmembrane region" description="Helical" evidence="1">
    <location>
        <begin position="287"/>
        <end position="304"/>
    </location>
</feature>
<dbReference type="SUPFAM" id="SSF53448">
    <property type="entry name" value="Nucleotide-diphospho-sugar transferases"/>
    <property type="match status" value="1"/>
</dbReference>
<feature type="domain" description="Glycosyltransferase 2-like" evidence="2">
    <location>
        <begin position="4"/>
        <end position="154"/>
    </location>
</feature>
<keyword evidence="1" id="KW-0812">Transmembrane</keyword>
<feature type="transmembrane region" description="Helical" evidence="1">
    <location>
        <begin position="545"/>
        <end position="564"/>
    </location>
</feature>
<dbReference type="GO" id="GO:0016757">
    <property type="term" value="F:glycosyltransferase activity"/>
    <property type="evidence" value="ECO:0007669"/>
    <property type="project" value="UniProtKB-KW"/>
</dbReference>
<keyword evidence="1" id="KW-1133">Transmembrane helix</keyword>
<evidence type="ECO:0000313" key="4">
    <source>
        <dbReference type="Proteomes" id="UP000824267"/>
    </source>
</evidence>
<name>A0A9D1UI16_9BACT</name>
<dbReference type="Gene3D" id="3.90.550.10">
    <property type="entry name" value="Spore Coat Polysaccharide Biosynthesis Protein SpsA, Chain A"/>
    <property type="match status" value="1"/>
</dbReference>
<dbReference type="AlphaFoldDB" id="A0A9D1UI16"/>
<feature type="transmembrane region" description="Helical" evidence="1">
    <location>
        <begin position="324"/>
        <end position="342"/>
    </location>
</feature>
<evidence type="ECO:0000256" key="1">
    <source>
        <dbReference type="SAM" id="Phobius"/>
    </source>
</evidence>
<proteinExistence type="predicted"/>
<reference evidence="3" key="2">
    <citation type="submission" date="2021-04" db="EMBL/GenBank/DDBJ databases">
        <authorList>
            <person name="Gilroy R."/>
        </authorList>
    </citation>
    <scope>NUCLEOTIDE SEQUENCE</scope>
    <source>
        <strain evidence="3">Gambia16-930</strain>
    </source>
</reference>
<dbReference type="EMBL" id="DXGG01000244">
    <property type="protein sequence ID" value="HIW88153.1"/>
    <property type="molecule type" value="Genomic_DNA"/>
</dbReference>
<dbReference type="Pfam" id="PF13727">
    <property type="entry name" value="CoA_binding_3"/>
    <property type="match status" value="1"/>
</dbReference>
<dbReference type="PANTHER" id="PTHR43179:SF7">
    <property type="entry name" value="RHAMNOSYLTRANSFERASE WBBL"/>
    <property type="match status" value="1"/>
</dbReference>
<comment type="caution">
    <text evidence="3">The sequence shown here is derived from an EMBL/GenBank/DDBJ whole genome shotgun (WGS) entry which is preliminary data.</text>
</comment>
<dbReference type="Proteomes" id="UP000824267">
    <property type="component" value="Unassembled WGS sequence"/>
</dbReference>
<feature type="transmembrane region" description="Helical" evidence="1">
    <location>
        <begin position="378"/>
        <end position="401"/>
    </location>
</feature>
<accession>A0A9D1UI16</accession>
<dbReference type="CDD" id="cd04186">
    <property type="entry name" value="GT_2_like_c"/>
    <property type="match status" value="1"/>
</dbReference>
<keyword evidence="3" id="KW-0808">Transferase</keyword>
<dbReference type="EC" id="2.4.-.-" evidence="3"/>